<evidence type="ECO:0000256" key="2">
    <source>
        <dbReference type="ARBA" id="ARBA00010831"/>
    </source>
</evidence>
<evidence type="ECO:0000256" key="9">
    <source>
        <dbReference type="PROSITE-ProRule" id="PRU00042"/>
    </source>
</evidence>
<dbReference type="OrthoDB" id="654211at2759"/>
<dbReference type="Gene3D" id="3.30.160.60">
    <property type="entry name" value="Classic Zinc Finger"/>
    <property type="match status" value="4"/>
</dbReference>
<gene>
    <name evidence="12" type="ORF">SmJEL517_g04445</name>
</gene>
<dbReference type="EMBL" id="QEAO01000030">
    <property type="protein sequence ID" value="TPX32414.1"/>
    <property type="molecule type" value="Genomic_DNA"/>
</dbReference>
<dbReference type="InterPro" id="IPR048420">
    <property type="entry name" value="Zap1-like_Znf1"/>
</dbReference>
<dbReference type="Pfam" id="PF21816">
    <property type="entry name" value="Zap1_zf1"/>
    <property type="match status" value="1"/>
</dbReference>
<dbReference type="SMART" id="SM00355">
    <property type="entry name" value="ZnF_C2H2"/>
    <property type="match status" value="3"/>
</dbReference>
<feature type="region of interest" description="Disordered" evidence="10">
    <location>
        <begin position="64"/>
        <end position="84"/>
    </location>
</feature>
<keyword evidence="13" id="KW-1185">Reference proteome</keyword>
<evidence type="ECO:0000313" key="12">
    <source>
        <dbReference type="EMBL" id="TPX32414.1"/>
    </source>
</evidence>
<evidence type="ECO:0000256" key="4">
    <source>
        <dbReference type="ARBA" id="ARBA00022737"/>
    </source>
</evidence>
<feature type="region of interest" description="Disordered" evidence="10">
    <location>
        <begin position="152"/>
        <end position="172"/>
    </location>
</feature>
<dbReference type="GO" id="GO:0008270">
    <property type="term" value="F:zinc ion binding"/>
    <property type="evidence" value="ECO:0007669"/>
    <property type="project" value="UniProtKB-KW"/>
</dbReference>
<dbReference type="RefSeq" id="XP_031023622.1">
    <property type="nucleotide sequence ID" value="XM_031170373.1"/>
</dbReference>
<protein>
    <recommendedName>
        <fullName evidence="11">C2H2-type domain-containing protein</fullName>
    </recommendedName>
</protein>
<keyword evidence="4" id="KW-0677">Repeat</keyword>
<comment type="similarity">
    <text evidence="2">Belongs to the GLI C2H2-type zinc-finger protein family.</text>
</comment>
<feature type="compositionally biased region" description="Low complexity" evidence="10">
    <location>
        <begin position="159"/>
        <end position="170"/>
    </location>
</feature>
<keyword evidence="5 9" id="KW-0863">Zinc-finger</keyword>
<evidence type="ECO:0000313" key="13">
    <source>
        <dbReference type="Proteomes" id="UP000319731"/>
    </source>
</evidence>
<feature type="domain" description="C2H2-type" evidence="11">
    <location>
        <begin position="563"/>
        <end position="592"/>
    </location>
</feature>
<dbReference type="AlphaFoldDB" id="A0A507C2V7"/>
<evidence type="ECO:0000256" key="3">
    <source>
        <dbReference type="ARBA" id="ARBA00022723"/>
    </source>
</evidence>
<evidence type="ECO:0000256" key="8">
    <source>
        <dbReference type="ARBA" id="ARBA00023242"/>
    </source>
</evidence>
<sequence>MESPTTVAMNDVLLQQQPPAHHDMASERRNSNSGVVRFRPSHRKAASSLGSLAHLIAEAHISNVLPPTPHHSPHHSPEPTPIPASHAQLSEIFAQQEAFRQHAEANHIINGHAPTTSSSNNTSPLKFPNNHKRFLSQSMTVSQAGLTISTSQQQHPLYNNISTGSNNSTSDPYSDVLSNPYSDEFPTNTVNNLLIPPSELHDWLVNLPTPVDLTNPLGDHAFDPHEHHHLHLNDMHMSESQHQHHQHNHNHSHNHNDNEWSMPSIPTSTLPPSDTGIPTMISSPEHDAQMDASYDMNMFSIFPTAMPLIKTEPSPDPSAQQVHGILLQPTIPGDFRSDSGIFMSRPTNLNRQDSSHHRSASFGSDISSAMKMKHTRTASVGSAAMAIRPAMPPPPAQQYIQPQASSTTMRNLHPSASRDSLRSIKSSASSMDLDPEEDEEEEDEDDEEGGTGVNGRAEDGTKVRPCLWDDCPQVYHTIQELSSHVFDDHIGSGKASYICMWKDCNRSQKPFSKRHKVQNHVRIHTGHKPFVCHCGRMFSRQDGLNTHVKACILIGTHSAVKPFVCSYINCGKAYYHIRSLRKHEKNHGGAFADQIV</sequence>
<comment type="caution">
    <text evidence="12">The sequence shown here is derived from an EMBL/GenBank/DDBJ whole genome shotgun (WGS) entry which is preliminary data.</text>
</comment>
<dbReference type="GeneID" id="42005670"/>
<organism evidence="12 13">
    <name type="scientific">Synchytrium microbalum</name>
    <dbReference type="NCBI Taxonomy" id="1806994"/>
    <lineage>
        <taxon>Eukaryota</taxon>
        <taxon>Fungi</taxon>
        <taxon>Fungi incertae sedis</taxon>
        <taxon>Chytridiomycota</taxon>
        <taxon>Chytridiomycota incertae sedis</taxon>
        <taxon>Chytridiomycetes</taxon>
        <taxon>Synchytriales</taxon>
        <taxon>Synchytriaceae</taxon>
        <taxon>Synchytrium</taxon>
    </lineage>
</organism>
<dbReference type="PANTHER" id="PTHR45718:SF8">
    <property type="entry name" value="GLIS FAMILY ZINC FINGER 2"/>
    <property type="match status" value="1"/>
</dbReference>
<keyword evidence="6" id="KW-0862">Zinc</keyword>
<evidence type="ECO:0000256" key="6">
    <source>
        <dbReference type="ARBA" id="ARBA00022833"/>
    </source>
</evidence>
<dbReference type="InterPro" id="IPR013087">
    <property type="entry name" value="Znf_C2H2_type"/>
</dbReference>
<evidence type="ECO:0000256" key="10">
    <source>
        <dbReference type="SAM" id="MobiDB-lite"/>
    </source>
</evidence>
<dbReference type="SUPFAM" id="SSF57667">
    <property type="entry name" value="beta-beta-alpha zinc fingers"/>
    <property type="match status" value="4"/>
</dbReference>
<accession>A0A507C2V7</accession>
<keyword evidence="7" id="KW-0238">DNA-binding</keyword>
<dbReference type="GO" id="GO:0005634">
    <property type="term" value="C:nucleus"/>
    <property type="evidence" value="ECO:0007669"/>
    <property type="project" value="UniProtKB-SubCell"/>
</dbReference>
<keyword evidence="3" id="KW-0479">Metal-binding</keyword>
<feature type="domain" description="C2H2-type" evidence="11">
    <location>
        <begin position="530"/>
        <end position="562"/>
    </location>
</feature>
<dbReference type="GO" id="GO:0000981">
    <property type="term" value="F:DNA-binding transcription factor activity, RNA polymerase II-specific"/>
    <property type="evidence" value="ECO:0007669"/>
    <property type="project" value="TreeGrafter"/>
</dbReference>
<dbReference type="Proteomes" id="UP000319731">
    <property type="component" value="Unassembled WGS sequence"/>
</dbReference>
<evidence type="ECO:0000256" key="5">
    <source>
        <dbReference type="ARBA" id="ARBA00022771"/>
    </source>
</evidence>
<dbReference type="PROSITE" id="PS00028">
    <property type="entry name" value="ZINC_FINGER_C2H2_1"/>
    <property type="match status" value="1"/>
</dbReference>
<feature type="domain" description="C2H2-type" evidence="11">
    <location>
        <begin position="502"/>
        <end position="529"/>
    </location>
</feature>
<dbReference type="STRING" id="1806994.A0A507C2V7"/>
<dbReference type="PANTHER" id="PTHR45718">
    <property type="entry name" value="TRANSCRIPTIONAL ACTIVATOR CUBITUS INTERRUPTUS"/>
    <property type="match status" value="1"/>
</dbReference>
<reference evidence="12 13" key="1">
    <citation type="journal article" date="2019" name="Sci. Rep.">
        <title>Comparative genomics of chytrid fungi reveal insights into the obligate biotrophic and pathogenic lifestyle of Synchytrium endobioticum.</title>
        <authorList>
            <person name="van de Vossenberg B.T.L.H."/>
            <person name="Warris S."/>
            <person name="Nguyen H.D.T."/>
            <person name="van Gent-Pelzer M.P.E."/>
            <person name="Joly D.L."/>
            <person name="van de Geest H.C."/>
            <person name="Bonants P.J.M."/>
            <person name="Smith D.S."/>
            <person name="Levesque C.A."/>
            <person name="van der Lee T.A.J."/>
        </authorList>
    </citation>
    <scope>NUCLEOTIDE SEQUENCE [LARGE SCALE GENOMIC DNA]</scope>
    <source>
        <strain evidence="12 13">JEL517</strain>
    </source>
</reference>
<feature type="region of interest" description="Disordered" evidence="10">
    <location>
        <begin position="241"/>
        <end position="279"/>
    </location>
</feature>
<evidence type="ECO:0000256" key="1">
    <source>
        <dbReference type="ARBA" id="ARBA00004123"/>
    </source>
</evidence>
<dbReference type="GO" id="GO:0000978">
    <property type="term" value="F:RNA polymerase II cis-regulatory region sequence-specific DNA binding"/>
    <property type="evidence" value="ECO:0007669"/>
    <property type="project" value="TreeGrafter"/>
</dbReference>
<feature type="region of interest" description="Disordered" evidence="10">
    <location>
        <begin position="337"/>
        <end position="459"/>
    </location>
</feature>
<feature type="compositionally biased region" description="Basic residues" evidence="10">
    <location>
        <begin position="243"/>
        <end position="253"/>
    </location>
</feature>
<feature type="compositionally biased region" description="Acidic residues" evidence="10">
    <location>
        <begin position="433"/>
        <end position="449"/>
    </location>
</feature>
<keyword evidence="8" id="KW-0539">Nucleus</keyword>
<dbReference type="InterPro" id="IPR036236">
    <property type="entry name" value="Znf_C2H2_sf"/>
</dbReference>
<comment type="subcellular location">
    <subcellularLocation>
        <location evidence="1">Nucleus</location>
    </subcellularLocation>
</comment>
<name>A0A507C2V7_9FUNG</name>
<feature type="region of interest" description="Disordered" evidence="10">
    <location>
        <begin position="110"/>
        <end position="129"/>
    </location>
</feature>
<dbReference type="InterPro" id="IPR056436">
    <property type="entry name" value="Znf-C2H2_ZIC1-5/GLI1-3-like"/>
</dbReference>
<evidence type="ECO:0000256" key="7">
    <source>
        <dbReference type="ARBA" id="ARBA00023125"/>
    </source>
</evidence>
<proteinExistence type="inferred from homology"/>
<dbReference type="Pfam" id="PF23561">
    <property type="entry name" value="zf-C2H2_15"/>
    <property type="match status" value="1"/>
</dbReference>
<dbReference type="PROSITE" id="PS50157">
    <property type="entry name" value="ZINC_FINGER_C2H2_2"/>
    <property type="match status" value="3"/>
</dbReference>
<dbReference type="InterPro" id="IPR043359">
    <property type="entry name" value="GLI-like"/>
</dbReference>
<evidence type="ECO:0000259" key="11">
    <source>
        <dbReference type="PROSITE" id="PS50157"/>
    </source>
</evidence>